<dbReference type="EMBL" id="AP018930">
    <property type="protein sequence ID" value="BBG26770.1"/>
    <property type="molecule type" value="Genomic_DNA"/>
</dbReference>
<comment type="catalytic activity">
    <reaction evidence="6">
        <text>D-erythro-1-(imidazol-4-yl)glycerol 3-phosphate = 3-(imidazol-4-yl)-2-oxopropyl phosphate + H2O</text>
        <dbReference type="Rhea" id="RHEA:11040"/>
        <dbReference type="ChEBI" id="CHEBI:15377"/>
        <dbReference type="ChEBI" id="CHEBI:57766"/>
        <dbReference type="ChEBI" id="CHEBI:58278"/>
        <dbReference type="EC" id="4.2.1.19"/>
    </reaction>
</comment>
<accession>A0A510E3X4</accession>
<protein>
    <recommendedName>
        <fullName evidence="2 6">Imidazoleglycerol-phosphate dehydratase</fullName>
        <shortName evidence="6">IGPD</shortName>
        <ecNumber evidence="6">4.2.1.19</ecNumber>
    </recommendedName>
</protein>
<evidence type="ECO:0000313" key="10">
    <source>
        <dbReference type="Proteomes" id="UP000325030"/>
    </source>
</evidence>
<gene>
    <name evidence="6" type="primary">hisB</name>
    <name evidence="7" type="ORF">IC006_1316</name>
    <name evidence="8" type="ORF">IC007_1291</name>
</gene>
<dbReference type="HAMAP" id="MF_00076">
    <property type="entry name" value="HisB"/>
    <property type="match status" value="1"/>
</dbReference>
<dbReference type="FunFam" id="3.30.230.40:FF:000001">
    <property type="entry name" value="Imidazoleglycerol-phosphate dehydratase HisB"/>
    <property type="match status" value="1"/>
</dbReference>
<evidence type="ECO:0000256" key="4">
    <source>
        <dbReference type="ARBA" id="ARBA00023102"/>
    </source>
</evidence>
<dbReference type="GO" id="GO:0004424">
    <property type="term" value="F:imidazoleglycerol-phosphate dehydratase activity"/>
    <property type="evidence" value="ECO:0007669"/>
    <property type="project" value="UniProtKB-UniRule"/>
</dbReference>
<dbReference type="InterPro" id="IPR000807">
    <property type="entry name" value="ImidazoleglycerolP_deHydtase"/>
</dbReference>
<dbReference type="RefSeq" id="WP_149528489.1">
    <property type="nucleotide sequence ID" value="NZ_AP018929.1"/>
</dbReference>
<dbReference type="PROSITE" id="PS00955">
    <property type="entry name" value="IGP_DEHYDRATASE_2"/>
    <property type="match status" value="1"/>
</dbReference>
<dbReference type="KEGG" id="step:IC006_1316"/>
<evidence type="ECO:0000313" key="7">
    <source>
        <dbReference type="EMBL" id="BBG24015.1"/>
    </source>
</evidence>
<comment type="pathway">
    <text evidence="1 6">Amino-acid biosynthesis; L-histidine biosynthesis; L-histidine from 5-phospho-alpha-D-ribose 1-diphosphate: step 6/9.</text>
</comment>
<dbReference type="GeneID" id="41717634"/>
<dbReference type="Pfam" id="PF00475">
    <property type="entry name" value="IGPD"/>
    <property type="match status" value="1"/>
</dbReference>
<evidence type="ECO:0000256" key="5">
    <source>
        <dbReference type="ARBA" id="ARBA00023239"/>
    </source>
</evidence>
<sequence length="193" mass="21638">MSRSVHKERETKETRISVYLDLDVKGDVQVTTPVPFFNHMLYSMLFYMNSSAKIDAEDKQSFDDHHVVEDVAIVLGDSIAEILGDRKGIRRFSSVILPMDETLVLVSLDISGRGASYVRLKLRRDSVGGLSMENVPHFLDTLSKHAGFTLHVEQMRGKNSHHIVEAVFKGLGMSIYEATRVVSNEVRSTKGSL</sequence>
<dbReference type="InterPro" id="IPR020568">
    <property type="entry name" value="Ribosomal_Su5_D2-typ_SF"/>
</dbReference>
<evidence type="ECO:0000256" key="1">
    <source>
        <dbReference type="ARBA" id="ARBA00005047"/>
    </source>
</evidence>
<evidence type="ECO:0000256" key="6">
    <source>
        <dbReference type="HAMAP-Rule" id="MF_00076"/>
    </source>
</evidence>
<dbReference type="STRING" id="1294262.GCA_001316085_01288"/>
<comment type="similarity">
    <text evidence="6">Belongs to the imidazoleglycerol-phosphate dehydratase family.</text>
</comment>
<dbReference type="Gene3D" id="3.30.230.40">
    <property type="entry name" value="Imidazole glycerol phosphate dehydratase, domain 1"/>
    <property type="match status" value="2"/>
</dbReference>
<dbReference type="SUPFAM" id="SSF54211">
    <property type="entry name" value="Ribosomal protein S5 domain 2-like"/>
    <property type="match status" value="2"/>
</dbReference>
<dbReference type="PANTHER" id="PTHR23133:SF2">
    <property type="entry name" value="IMIDAZOLEGLYCEROL-PHOSPHATE DEHYDRATASE"/>
    <property type="match status" value="1"/>
</dbReference>
<keyword evidence="9" id="KW-1185">Reference proteome</keyword>
<accession>A0A510DUZ7</accession>
<keyword evidence="4 6" id="KW-0368">Histidine biosynthesis</keyword>
<keyword evidence="5 6" id="KW-0456">Lyase</keyword>
<evidence type="ECO:0000313" key="8">
    <source>
        <dbReference type="EMBL" id="BBG26770.1"/>
    </source>
</evidence>
<evidence type="ECO:0000256" key="3">
    <source>
        <dbReference type="ARBA" id="ARBA00022605"/>
    </source>
</evidence>
<evidence type="ECO:0000256" key="2">
    <source>
        <dbReference type="ARBA" id="ARBA00016664"/>
    </source>
</evidence>
<dbReference type="NCBIfam" id="NF010121">
    <property type="entry name" value="PRK13598.1"/>
    <property type="match status" value="1"/>
</dbReference>
<dbReference type="NCBIfam" id="NF002114">
    <property type="entry name" value="PRK00951.2-4"/>
    <property type="match status" value="1"/>
</dbReference>
<organism evidence="7 9">
    <name type="scientific">Sulfuracidifex tepidarius</name>
    <dbReference type="NCBI Taxonomy" id="1294262"/>
    <lineage>
        <taxon>Archaea</taxon>
        <taxon>Thermoproteota</taxon>
        <taxon>Thermoprotei</taxon>
        <taxon>Sulfolobales</taxon>
        <taxon>Sulfolobaceae</taxon>
        <taxon>Sulfuracidifex</taxon>
    </lineage>
</organism>
<dbReference type="AlphaFoldDB" id="A0A510DUZ7"/>
<dbReference type="InterPro" id="IPR020565">
    <property type="entry name" value="ImidazoleglycerP_deHydtase_CS"/>
</dbReference>
<dbReference type="UniPathway" id="UPA00031">
    <property type="reaction ID" value="UER00011"/>
</dbReference>
<reference evidence="7 9" key="2">
    <citation type="journal article" date="2020" name="Int. J. Syst. Evol. Microbiol.">
        <title>Sulfuracidifex tepidarius gen. nov., sp. nov. and transfer of Sulfolobus metallicus Huber and Stetter 1992 to the genus Sulfuracidifex as Sulfuracidifex metallicus comb. nov.</title>
        <authorList>
            <person name="Itoh T."/>
            <person name="Miura T."/>
            <person name="Sakai H.D."/>
            <person name="Kato S."/>
            <person name="Ohkuma M."/>
            <person name="Takashina T."/>
        </authorList>
    </citation>
    <scope>NUCLEOTIDE SEQUENCE [LARGE SCALE GENOMIC DNA]</scope>
    <source>
        <strain evidence="7 9">IC-006</strain>
        <strain evidence="8">IC-007</strain>
    </source>
</reference>
<dbReference type="FunFam" id="3.30.230.40:FF:000003">
    <property type="entry name" value="Imidazoleglycerol-phosphate dehydratase HisB"/>
    <property type="match status" value="1"/>
</dbReference>
<evidence type="ECO:0000313" key="9">
    <source>
        <dbReference type="Proteomes" id="UP000322983"/>
    </source>
</evidence>
<name>A0A510DUZ7_9CREN</name>
<keyword evidence="3 6" id="KW-0028">Amino-acid biosynthesis</keyword>
<dbReference type="EC" id="4.2.1.19" evidence="6"/>
<proteinExistence type="inferred from homology"/>
<dbReference type="Proteomes" id="UP000325030">
    <property type="component" value="Chromosome"/>
</dbReference>
<dbReference type="GO" id="GO:0000105">
    <property type="term" value="P:L-histidine biosynthetic process"/>
    <property type="evidence" value="ECO:0007669"/>
    <property type="project" value="UniProtKB-UniRule"/>
</dbReference>
<comment type="subcellular location">
    <subcellularLocation>
        <location evidence="6">Cytoplasm</location>
    </subcellularLocation>
</comment>
<dbReference type="InterPro" id="IPR038494">
    <property type="entry name" value="IGPD_sf"/>
</dbReference>
<dbReference type="OrthoDB" id="103579at2157"/>
<reference evidence="10" key="1">
    <citation type="submission" date="2018-09" db="EMBL/GenBank/DDBJ databases">
        <title>Complete Genome Sequencing of Sulfolobus sp. JCM 16834.</title>
        <authorList>
            <person name="Kato S."/>
            <person name="Itoh T."/>
            <person name="Ohkuma M."/>
        </authorList>
    </citation>
    <scope>NUCLEOTIDE SEQUENCE [LARGE SCALE GENOMIC DNA]</scope>
    <source>
        <strain evidence="10">IC-007</strain>
    </source>
</reference>
<dbReference type="GO" id="GO:0005737">
    <property type="term" value="C:cytoplasm"/>
    <property type="evidence" value="ECO:0007669"/>
    <property type="project" value="UniProtKB-SubCell"/>
</dbReference>
<dbReference type="EMBL" id="AP018929">
    <property type="protein sequence ID" value="BBG24015.1"/>
    <property type="molecule type" value="Genomic_DNA"/>
</dbReference>
<dbReference type="CDD" id="cd07914">
    <property type="entry name" value="IGPD"/>
    <property type="match status" value="1"/>
</dbReference>
<keyword evidence="6" id="KW-0963">Cytoplasm</keyword>
<dbReference type="Proteomes" id="UP000322983">
    <property type="component" value="Chromosome"/>
</dbReference>
<dbReference type="PANTHER" id="PTHR23133">
    <property type="entry name" value="IMIDAZOLEGLYCEROL-PHOSPHATE DEHYDRATASE HIS7"/>
    <property type="match status" value="1"/>
</dbReference>